<keyword evidence="2" id="KW-0472">Membrane</keyword>
<feature type="transmembrane region" description="Helical" evidence="2">
    <location>
        <begin position="198"/>
        <end position="218"/>
    </location>
</feature>
<name>A0A9W6KPQ7_9ACTN</name>
<reference evidence="3" key="1">
    <citation type="journal article" date="2014" name="Int. J. Syst. Evol. Microbiol.">
        <title>Complete genome sequence of Corynebacterium casei LMG S-19264T (=DSM 44701T), isolated from a smear-ripened cheese.</title>
        <authorList>
            <consortium name="US DOE Joint Genome Institute (JGI-PGF)"/>
            <person name="Walter F."/>
            <person name="Albersmeier A."/>
            <person name="Kalinowski J."/>
            <person name="Ruckert C."/>
        </authorList>
    </citation>
    <scope>NUCLEOTIDE SEQUENCE</scope>
    <source>
        <strain evidence="3">VKM Ac-1321</strain>
    </source>
</reference>
<comment type="caution">
    <text evidence="3">The sequence shown here is derived from an EMBL/GenBank/DDBJ whole genome shotgun (WGS) entry which is preliminary data.</text>
</comment>
<evidence type="ECO:0000313" key="4">
    <source>
        <dbReference type="Proteomes" id="UP001143480"/>
    </source>
</evidence>
<dbReference type="AlphaFoldDB" id="A0A9W6KPQ7"/>
<evidence type="ECO:0000256" key="2">
    <source>
        <dbReference type="SAM" id="Phobius"/>
    </source>
</evidence>
<keyword evidence="2" id="KW-1133">Transmembrane helix</keyword>
<organism evidence="3 4">
    <name type="scientific">Dactylosporangium matsuzakiense</name>
    <dbReference type="NCBI Taxonomy" id="53360"/>
    <lineage>
        <taxon>Bacteria</taxon>
        <taxon>Bacillati</taxon>
        <taxon>Actinomycetota</taxon>
        <taxon>Actinomycetes</taxon>
        <taxon>Micromonosporales</taxon>
        <taxon>Micromonosporaceae</taxon>
        <taxon>Dactylosporangium</taxon>
    </lineage>
</organism>
<gene>
    <name evidence="3" type="ORF">GCM10017581_076000</name>
</gene>
<keyword evidence="2" id="KW-0812">Transmembrane</keyword>
<evidence type="ECO:0000313" key="3">
    <source>
        <dbReference type="EMBL" id="GLL05852.1"/>
    </source>
</evidence>
<proteinExistence type="predicted"/>
<feature type="compositionally biased region" description="Basic and acidic residues" evidence="1">
    <location>
        <begin position="157"/>
        <end position="166"/>
    </location>
</feature>
<dbReference type="EMBL" id="BSFP01000064">
    <property type="protein sequence ID" value="GLL05852.1"/>
    <property type="molecule type" value="Genomic_DNA"/>
</dbReference>
<dbReference type="Proteomes" id="UP001143480">
    <property type="component" value="Unassembled WGS sequence"/>
</dbReference>
<reference evidence="3" key="2">
    <citation type="submission" date="2023-01" db="EMBL/GenBank/DDBJ databases">
        <authorList>
            <person name="Sun Q."/>
            <person name="Evtushenko L."/>
        </authorList>
    </citation>
    <scope>NUCLEOTIDE SEQUENCE</scope>
    <source>
        <strain evidence="3">VKM Ac-1321</strain>
    </source>
</reference>
<protein>
    <recommendedName>
        <fullName evidence="5">DUF308 domain-containing protein</fullName>
    </recommendedName>
</protein>
<accession>A0A9W6KPQ7</accession>
<evidence type="ECO:0008006" key="5">
    <source>
        <dbReference type="Google" id="ProtNLM"/>
    </source>
</evidence>
<feature type="region of interest" description="Disordered" evidence="1">
    <location>
        <begin position="134"/>
        <end position="194"/>
    </location>
</feature>
<feature type="compositionally biased region" description="Acidic residues" evidence="1">
    <location>
        <begin position="177"/>
        <end position="186"/>
    </location>
</feature>
<sequence length="264" mass="28065">MPGGGARRGRRDNGLVAQEYAVVGDVDPRVGEHLLEMLAEGGIAAYLQPASDLHPLTRTTTLPARPTDRLYVDREHLATAQDYLARLTTAVPEQPAPVESTAPVSDEDAFAAIVAGFHTTVDPTRAVPWPAAEDIASSSTAAPDMDTEPAPRTSLRRPSDAVDRSLLDSLDTFGTDLPDEPEEDEGYTPPPPPPLPRVAPVTVLAVLALAAGLILLFWPDLLPLGSQTTLFLGFAGVLTGFVTLVLRLRPGDEEDDDPDNGARV</sequence>
<keyword evidence="4" id="KW-1185">Reference proteome</keyword>
<dbReference type="RefSeq" id="WP_261960843.1">
    <property type="nucleotide sequence ID" value="NZ_BAAAXA010000001.1"/>
</dbReference>
<evidence type="ECO:0000256" key="1">
    <source>
        <dbReference type="SAM" id="MobiDB-lite"/>
    </source>
</evidence>
<feature type="transmembrane region" description="Helical" evidence="2">
    <location>
        <begin position="230"/>
        <end position="248"/>
    </location>
</feature>